<organism evidence="2 3">
    <name type="scientific">Hypericibacter adhaerens</name>
    <dbReference type="NCBI Taxonomy" id="2602016"/>
    <lineage>
        <taxon>Bacteria</taxon>
        <taxon>Pseudomonadati</taxon>
        <taxon>Pseudomonadota</taxon>
        <taxon>Alphaproteobacteria</taxon>
        <taxon>Rhodospirillales</taxon>
        <taxon>Dongiaceae</taxon>
        <taxon>Hypericibacter</taxon>
    </lineage>
</organism>
<dbReference type="EMBL" id="CP042582">
    <property type="protein sequence ID" value="QEX20346.1"/>
    <property type="molecule type" value="Genomic_DNA"/>
</dbReference>
<evidence type="ECO:0000256" key="1">
    <source>
        <dbReference type="SAM" id="MobiDB-lite"/>
    </source>
</evidence>
<dbReference type="AlphaFoldDB" id="A0A5J6N0E1"/>
<feature type="region of interest" description="Disordered" evidence="1">
    <location>
        <begin position="41"/>
        <end position="65"/>
    </location>
</feature>
<keyword evidence="3" id="KW-1185">Reference proteome</keyword>
<feature type="compositionally biased region" description="Polar residues" evidence="1">
    <location>
        <begin position="55"/>
        <end position="65"/>
    </location>
</feature>
<proteinExistence type="predicted"/>
<dbReference type="KEGG" id="hadh:FRZ61_02630"/>
<accession>A0A5J6N0E1</accession>
<name>A0A5J6N0E1_9PROT</name>
<reference evidence="2 3" key="1">
    <citation type="submission" date="2019-08" db="EMBL/GenBank/DDBJ databases">
        <title>Hyperibacter terrae gen. nov., sp. nov. and Hyperibacter viscosus sp. nov., two new members in the family Rhodospirillaceae isolated from the rhizosphere of Hypericum perforatum.</title>
        <authorList>
            <person name="Noviana Z."/>
        </authorList>
    </citation>
    <scope>NUCLEOTIDE SEQUENCE [LARGE SCALE GENOMIC DNA]</scope>
    <source>
        <strain evidence="2 3">R5959</strain>
    </source>
</reference>
<dbReference type="Proteomes" id="UP000325797">
    <property type="component" value="Chromosome"/>
</dbReference>
<evidence type="ECO:0000313" key="2">
    <source>
        <dbReference type="EMBL" id="QEX20346.1"/>
    </source>
</evidence>
<evidence type="ECO:0000313" key="3">
    <source>
        <dbReference type="Proteomes" id="UP000325797"/>
    </source>
</evidence>
<sequence>MLAERLVRFSPLRGARFHRYPYTLFDLPVAVPAGAGTGPIANGTGPSAAPPGDQEMTTTAIDMTL</sequence>
<gene>
    <name evidence="2" type="ORF">FRZ61_02630</name>
</gene>
<protein>
    <submittedName>
        <fullName evidence="2">Uncharacterized protein</fullName>
    </submittedName>
</protein>